<evidence type="ECO:0000313" key="2">
    <source>
        <dbReference type="EMBL" id="PPR06783.1"/>
    </source>
</evidence>
<reference evidence="2 3" key="1">
    <citation type="journal article" date="2018" name="Evol. Lett.">
        <title>Horizontal gene cluster transfer increased hallucinogenic mushroom diversity.</title>
        <authorList>
            <person name="Reynolds H.T."/>
            <person name="Vijayakumar V."/>
            <person name="Gluck-Thaler E."/>
            <person name="Korotkin H.B."/>
            <person name="Matheny P.B."/>
            <person name="Slot J.C."/>
        </authorList>
    </citation>
    <scope>NUCLEOTIDE SEQUENCE [LARGE SCALE GENOMIC DNA]</scope>
    <source>
        <strain evidence="2 3">2629</strain>
    </source>
</reference>
<dbReference type="PANTHER" id="PTHR41813">
    <property type="entry name" value="REGULATOR PAB1642, PUTATIVE (AFU_ORTHOLOGUE AFUA_3G11955)-RELATED"/>
    <property type="match status" value="1"/>
</dbReference>
<protein>
    <recommendedName>
        <fullName evidence="1">Thiaminase-2/PQQC domain-containing protein</fullName>
    </recommendedName>
</protein>
<organism evidence="2 3">
    <name type="scientific">Panaeolus cyanescens</name>
    <dbReference type="NCBI Taxonomy" id="181874"/>
    <lineage>
        <taxon>Eukaryota</taxon>
        <taxon>Fungi</taxon>
        <taxon>Dikarya</taxon>
        <taxon>Basidiomycota</taxon>
        <taxon>Agaricomycotina</taxon>
        <taxon>Agaricomycetes</taxon>
        <taxon>Agaricomycetidae</taxon>
        <taxon>Agaricales</taxon>
        <taxon>Agaricineae</taxon>
        <taxon>Galeropsidaceae</taxon>
        <taxon>Panaeolus</taxon>
    </lineage>
</organism>
<dbReference type="InterPro" id="IPR004305">
    <property type="entry name" value="Thiaminase-2/PQQC"/>
</dbReference>
<proteinExistence type="predicted"/>
<dbReference type="Pfam" id="PF03070">
    <property type="entry name" value="TENA_THI-4"/>
    <property type="match status" value="1"/>
</dbReference>
<evidence type="ECO:0000313" key="3">
    <source>
        <dbReference type="Proteomes" id="UP000284842"/>
    </source>
</evidence>
<sequence length="242" mass="27591">MKLTDHLISLRTTPSYEEATRHPFLLEAGEGSLPSARLALWLSQDRIYAAHAYPRFIGSLISLIPFHQRDSITGPEEAANQKILKILVGCLDNIVREVGFFKDTAERWDLDMEGWKERKGTRDYTAEMARVSNASLKEGLIFLWAMERVYLDAWKFVNNLQKATQSGTSESPVLAFSQNWSSTEFEVFVAELADLVDELGIVPNTKDWYAAEAVWSRVVELEVGFWPEKGEESDMRLDNKKL</sequence>
<evidence type="ECO:0000259" key="1">
    <source>
        <dbReference type="Pfam" id="PF03070"/>
    </source>
</evidence>
<dbReference type="GO" id="GO:0006772">
    <property type="term" value="P:thiamine metabolic process"/>
    <property type="evidence" value="ECO:0007669"/>
    <property type="project" value="UniProtKB-ARBA"/>
</dbReference>
<dbReference type="Proteomes" id="UP000284842">
    <property type="component" value="Unassembled WGS sequence"/>
</dbReference>
<keyword evidence="3" id="KW-1185">Reference proteome</keyword>
<dbReference type="InterPro" id="IPR016084">
    <property type="entry name" value="Haem_Oase-like_multi-hlx"/>
</dbReference>
<dbReference type="InterPro" id="IPR053261">
    <property type="entry name" value="Polyketide-peptide_reg"/>
</dbReference>
<dbReference type="SUPFAM" id="SSF48613">
    <property type="entry name" value="Heme oxygenase-like"/>
    <property type="match status" value="1"/>
</dbReference>
<comment type="caution">
    <text evidence="2">The sequence shown here is derived from an EMBL/GenBank/DDBJ whole genome shotgun (WGS) entry which is preliminary data.</text>
</comment>
<name>A0A409YUX9_9AGAR</name>
<feature type="domain" description="Thiaminase-2/PQQC" evidence="1">
    <location>
        <begin position="13"/>
        <end position="227"/>
    </location>
</feature>
<dbReference type="Gene3D" id="1.20.910.10">
    <property type="entry name" value="Heme oxygenase-like"/>
    <property type="match status" value="1"/>
</dbReference>
<dbReference type="EMBL" id="NHTK01000579">
    <property type="protein sequence ID" value="PPR06783.1"/>
    <property type="molecule type" value="Genomic_DNA"/>
</dbReference>
<dbReference type="PANTHER" id="PTHR41813:SF2">
    <property type="entry name" value="REGULATOR PAB1642, PUTATIVE (AFU_ORTHOLOGUE AFUA_3G11955)-RELATED"/>
    <property type="match status" value="1"/>
</dbReference>
<dbReference type="STRING" id="181874.A0A409YUX9"/>
<dbReference type="AlphaFoldDB" id="A0A409YUX9"/>
<gene>
    <name evidence="2" type="ORF">CVT24_011283</name>
</gene>
<dbReference type="CDD" id="cd19357">
    <property type="entry name" value="TenA_E_At3g16990-like"/>
    <property type="match status" value="1"/>
</dbReference>
<accession>A0A409YUX9</accession>
<dbReference type="OrthoDB" id="37730at2759"/>
<dbReference type="InParanoid" id="A0A409YUX9"/>